<dbReference type="OrthoDB" id="9991005at2759"/>
<evidence type="ECO:0000313" key="5">
    <source>
        <dbReference type="Proteomes" id="UP000663882"/>
    </source>
</evidence>
<dbReference type="EMBL" id="CAJNOU010001553">
    <property type="protein sequence ID" value="CAF1221410.1"/>
    <property type="molecule type" value="Genomic_DNA"/>
</dbReference>
<organism evidence="3 5">
    <name type="scientific">Rotaria sordida</name>
    <dbReference type="NCBI Taxonomy" id="392033"/>
    <lineage>
        <taxon>Eukaryota</taxon>
        <taxon>Metazoa</taxon>
        <taxon>Spiralia</taxon>
        <taxon>Gnathifera</taxon>
        <taxon>Rotifera</taxon>
        <taxon>Eurotatoria</taxon>
        <taxon>Bdelloidea</taxon>
        <taxon>Philodinida</taxon>
        <taxon>Philodinidae</taxon>
        <taxon>Rotaria</taxon>
    </lineage>
</organism>
<comment type="caution">
    <text evidence="3">The sequence shown here is derived from an EMBL/GenBank/DDBJ whole genome shotgun (WGS) entry which is preliminary data.</text>
</comment>
<evidence type="ECO:0000313" key="4">
    <source>
        <dbReference type="EMBL" id="CAF3676493.1"/>
    </source>
</evidence>
<evidence type="ECO:0000256" key="1">
    <source>
        <dbReference type="SAM" id="MobiDB-lite"/>
    </source>
</evidence>
<proteinExistence type="predicted"/>
<dbReference type="EMBL" id="CAJNOO010002020">
    <property type="protein sequence ID" value="CAF1227178.1"/>
    <property type="molecule type" value="Genomic_DNA"/>
</dbReference>
<reference evidence="3" key="1">
    <citation type="submission" date="2021-02" db="EMBL/GenBank/DDBJ databases">
        <authorList>
            <person name="Nowell W R."/>
        </authorList>
    </citation>
    <scope>NUCLEOTIDE SEQUENCE</scope>
</reference>
<dbReference type="EMBL" id="CAJOAX010001014">
    <property type="protein sequence ID" value="CAF3676493.1"/>
    <property type="molecule type" value="Genomic_DNA"/>
</dbReference>
<dbReference type="AlphaFoldDB" id="A0A814YCH9"/>
<evidence type="ECO:0000313" key="3">
    <source>
        <dbReference type="EMBL" id="CAF1227178.1"/>
    </source>
</evidence>
<dbReference type="Proteomes" id="UP000663889">
    <property type="component" value="Unassembled WGS sequence"/>
</dbReference>
<accession>A0A814YCH9</accession>
<feature type="region of interest" description="Disordered" evidence="1">
    <location>
        <begin position="175"/>
        <end position="197"/>
    </location>
</feature>
<protein>
    <submittedName>
        <fullName evidence="3">Uncharacterized protein</fullName>
    </submittedName>
</protein>
<dbReference type="Proteomes" id="UP000663823">
    <property type="component" value="Unassembled WGS sequence"/>
</dbReference>
<evidence type="ECO:0000313" key="2">
    <source>
        <dbReference type="EMBL" id="CAF1221410.1"/>
    </source>
</evidence>
<dbReference type="Proteomes" id="UP000663882">
    <property type="component" value="Unassembled WGS sequence"/>
</dbReference>
<sequence length="257" mass="30080">MEKKKVPLTFTIDFFEDYINQYSPLVVDGYYCKLYELRLKDLIAYNRQCKEQETRLIKDQSINNCLSEEQLYKEYINHGKGERTKFQSQEILINNYKKQSNNTSLKTNRIITSNNIPTLIEHRSKCTLKTKLPPIPTKHQRIISAPISYRKNRNKIPTIPIDYPDETLSKANNHSFTQVTSSSSSSQNDQNKRHKHARQSILETIMIHLDSYKSANVSNRSTYETIEHKFSSSFAPNVYQNFERIVVQEKKSMNCAL</sequence>
<gene>
    <name evidence="4" type="ORF">OTI717_LOCUS10926</name>
    <name evidence="3" type="ORF">RFH988_LOCUS25968</name>
    <name evidence="2" type="ORF">SEV965_LOCUS22207</name>
</gene>
<name>A0A814YCH9_9BILA</name>